<dbReference type="EMBL" id="CP007493">
    <property type="protein sequence ID" value="AJB42515.1"/>
    <property type="molecule type" value="Genomic_DNA"/>
</dbReference>
<proteinExistence type="inferred from homology"/>
<keyword evidence="1" id="KW-0949">S-adenosyl-L-methionine</keyword>
<dbReference type="SUPFAM" id="SSF101852">
    <property type="entry name" value="Bacterial fluorinating enzyme, C-terminal domain"/>
    <property type="match status" value="1"/>
</dbReference>
<dbReference type="InterPro" id="IPR046470">
    <property type="entry name" value="SAM_HAT_C"/>
</dbReference>
<evidence type="ECO:0000259" key="4">
    <source>
        <dbReference type="Pfam" id="PF20257"/>
    </source>
</evidence>
<evidence type="ECO:0000259" key="3">
    <source>
        <dbReference type="Pfam" id="PF01887"/>
    </source>
</evidence>
<organism evidence="5 6">
    <name type="scientific">Thermofilum adornatum 1505</name>
    <dbReference type="NCBI Taxonomy" id="697581"/>
    <lineage>
        <taxon>Archaea</taxon>
        <taxon>Thermoproteota</taxon>
        <taxon>Thermoprotei</taxon>
        <taxon>Thermofilales</taxon>
        <taxon>Thermofilaceae</taxon>
        <taxon>Thermofilum</taxon>
    </lineage>
</organism>
<gene>
    <name evidence="5" type="ORF">TCARB_1471</name>
</gene>
<dbReference type="InterPro" id="IPR002747">
    <property type="entry name" value="SAM_OH_AdoTrfase"/>
</dbReference>
<evidence type="ECO:0000256" key="1">
    <source>
        <dbReference type="ARBA" id="ARBA00022691"/>
    </source>
</evidence>
<evidence type="ECO:0000313" key="6">
    <source>
        <dbReference type="Proteomes" id="UP000266720"/>
    </source>
</evidence>
<comment type="similarity">
    <text evidence="2">Belongs to the SAM hydrolase / SAM-dependent halogenase family.</text>
</comment>
<dbReference type="InterPro" id="IPR023227">
    <property type="entry name" value="SAM_OH_AdoTrfase_C_sf"/>
</dbReference>
<feature type="domain" description="S-adenosyl-l-methionine hydroxide adenosyltransferase C-terminal" evidence="4">
    <location>
        <begin position="172"/>
        <end position="257"/>
    </location>
</feature>
<dbReference type="InterPro" id="IPR046469">
    <property type="entry name" value="SAM_HAT_N"/>
</dbReference>
<feature type="domain" description="S-adenosyl-l-methionine hydroxide adenosyltransferase N-terminal" evidence="3">
    <location>
        <begin position="6"/>
        <end position="148"/>
    </location>
</feature>
<reference evidence="6" key="1">
    <citation type="book" date="2010" name="EXTREMOPHILES" publisher="0:0-0">
        <title>Complete genome sequences of ten hyperthermophilic archaea reveal their metabolic capabilities and possible ecological roles.</title>
        <editorList>
            <person name="?"/>
        </editorList>
        <authorList>
            <person name="Ravin N.V."/>
            <person name="Mardanov A.V."/>
            <person name="Bonch-Osmolovskaya E.A."/>
            <person name="Skryabin K.G."/>
        </authorList>
    </citation>
    <scope>NUCLEOTIDE SEQUENCE [LARGE SCALE GENOMIC DNA]</scope>
    <source>
        <strain evidence="6">1505</strain>
    </source>
</reference>
<dbReference type="InterPro" id="IPR023228">
    <property type="entry name" value="SAM_OH_AdoTrfase_N_sf"/>
</dbReference>
<dbReference type="RefSeq" id="WP_052887091.1">
    <property type="nucleotide sequence ID" value="NZ_CP007493.1"/>
</dbReference>
<evidence type="ECO:0000313" key="5">
    <source>
        <dbReference type="EMBL" id="AJB42515.1"/>
    </source>
</evidence>
<dbReference type="Gene3D" id="2.40.30.90">
    <property type="entry name" value="Bacterial fluorinating enzyme like"/>
    <property type="match status" value="1"/>
</dbReference>
<dbReference type="AlphaFoldDB" id="A0A3G1A8H3"/>
<dbReference type="Pfam" id="PF01887">
    <property type="entry name" value="SAM_HAT_N"/>
    <property type="match status" value="1"/>
</dbReference>
<dbReference type="Proteomes" id="UP000266720">
    <property type="component" value="Chromosome"/>
</dbReference>
<accession>A0A3G1A8H3</accession>
<dbReference type="GeneID" id="25406875"/>
<dbReference type="Pfam" id="PF20257">
    <property type="entry name" value="SAM_HAT_C"/>
    <property type="match status" value="1"/>
</dbReference>
<name>A0A3G1A8H3_9CREN</name>
<protein>
    <recommendedName>
        <fullName evidence="7">Adenosyl-chloride synthase</fullName>
    </recommendedName>
</protein>
<dbReference type="PANTHER" id="PTHR35092">
    <property type="entry name" value="CHLORINASE MJ1651"/>
    <property type="match status" value="1"/>
</dbReference>
<evidence type="ECO:0008006" key="7">
    <source>
        <dbReference type="Google" id="ProtNLM"/>
    </source>
</evidence>
<dbReference type="SUPFAM" id="SSF102522">
    <property type="entry name" value="Bacterial fluorinating enzyme, N-terminal domain"/>
    <property type="match status" value="1"/>
</dbReference>
<evidence type="ECO:0000256" key="2">
    <source>
        <dbReference type="ARBA" id="ARBA00024035"/>
    </source>
</evidence>
<sequence>MPRRIIGFLSDFGTRDYYVAAVKAVIYGMCPDAEVVDISHEVTPWSIQEACYVLSCCYEDFPPGTVLLAVVDPGVGTSRKPIIVQTEKYFFVGPDNGLLTCVAPKPYRAWEITRVPGERKKFSYTFHGRDVFAPVAAFLACGGRVEEIAREYGSPVDKGFLEPRIEDSKIHAEVLHVDRFGNVALNISEKHLEELGRPRGLVLKIGGVELAVQFGKTFGDVQPGELVAYIDSCGYLEIAVNQGDASRRLGVKPGSRLEIIFK</sequence>
<dbReference type="KEGG" id="tcb:TCARB_1471"/>
<dbReference type="Gene3D" id="3.40.50.10790">
    <property type="entry name" value="S-adenosyl-l-methionine hydroxide adenosyltransferase, N-terminal"/>
    <property type="match status" value="1"/>
</dbReference>
<dbReference type="PANTHER" id="PTHR35092:SF1">
    <property type="entry name" value="CHLORINASE MJ1651"/>
    <property type="match status" value="1"/>
</dbReference>
<dbReference type="PIRSF" id="PIRSF006779">
    <property type="entry name" value="UCP006779"/>
    <property type="match status" value="1"/>
</dbReference>